<dbReference type="STRING" id="582672.SAMN05216360_110211"/>
<dbReference type="RefSeq" id="WP_091717956.1">
    <property type="nucleotide sequence ID" value="NZ_FNHS01000010.1"/>
</dbReference>
<dbReference type="GO" id="GO:0005886">
    <property type="term" value="C:plasma membrane"/>
    <property type="evidence" value="ECO:0007669"/>
    <property type="project" value="TreeGrafter"/>
</dbReference>
<dbReference type="GO" id="GO:1902201">
    <property type="term" value="P:negative regulation of bacterial-type flagellum-dependent cell motility"/>
    <property type="evidence" value="ECO:0007669"/>
    <property type="project" value="TreeGrafter"/>
</dbReference>
<dbReference type="Gene3D" id="3.30.70.270">
    <property type="match status" value="1"/>
</dbReference>
<dbReference type="FunFam" id="3.30.70.270:FF:000001">
    <property type="entry name" value="Diguanylate cyclase domain protein"/>
    <property type="match status" value="1"/>
</dbReference>
<evidence type="ECO:0000313" key="5">
    <source>
        <dbReference type="EMBL" id="SDN70891.1"/>
    </source>
</evidence>
<dbReference type="CDD" id="cd01949">
    <property type="entry name" value="GGDEF"/>
    <property type="match status" value="1"/>
</dbReference>
<comment type="catalytic activity">
    <reaction evidence="2">
        <text>2 GTP = 3',3'-c-di-GMP + 2 diphosphate</text>
        <dbReference type="Rhea" id="RHEA:24898"/>
        <dbReference type="ChEBI" id="CHEBI:33019"/>
        <dbReference type="ChEBI" id="CHEBI:37565"/>
        <dbReference type="ChEBI" id="CHEBI:58805"/>
        <dbReference type="EC" id="2.7.7.65"/>
    </reaction>
</comment>
<dbReference type="InterPro" id="IPR050469">
    <property type="entry name" value="Diguanylate_Cyclase"/>
</dbReference>
<dbReference type="GO" id="GO:0052621">
    <property type="term" value="F:diguanylate cyclase activity"/>
    <property type="evidence" value="ECO:0007669"/>
    <property type="project" value="UniProtKB-EC"/>
</dbReference>
<evidence type="ECO:0000259" key="4">
    <source>
        <dbReference type="PROSITE" id="PS50887"/>
    </source>
</evidence>
<dbReference type="NCBIfam" id="TIGR00254">
    <property type="entry name" value="GGDEF"/>
    <property type="match status" value="1"/>
</dbReference>
<dbReference type="Pfam" id="PF00990">
    <property type="entry name" value="GGDEF"/>
    <property type="match status" value="1"/>
</dbReference>
<name>A0A1H0DLM4_9HYPH</name>
<dbReference type="PANTHER" id="PTHR45138:SF9">
    <property type="entry name" value="DIGUANYLATE CYCLASE DGCM-RELATED"/>
    <property type="match status" value="1"/>
</dbReference>
<organism evidence="5 6">
    <name type="scientific">Methylobacterium phyllostachyos</name>
    <dbReference type="NCBI Taxonomy" id="582672"/>
    <lineage>
        <taxon>Bacteria</taxon>
        <taxon>Pseudomonadati</taxon>
        <taxon>Pseudomonadota</taxon>
        <taxon>Alphaproteobacteria</taxon>
        <taxon>Hyphomicrobiales</taxon>
        <taxon>Methylobacteriaceae</taxon>
        <taxon>Methylobacterium</taxon>
    </lineage>
</organism>
<keyword evidence="3" id="KW-0472">Membrane</keyword>
<feature type="transmembrane region" description="Helical" evidence="3">
    <location>
        <begin position="283"/>
        <end position="302"/>
    </location>
</feature>
<dbReference type="EC" id="2.7.7.65" evidence="1"/>
<dbReference type="OrthoDB" id="9812260at2"/>
<dbReference type="InterPro" id="IPR043128">
    <property type="entry name" value="Rev_trsase/Diguanyl_cyclase"/>
</dbReference>
<dbReference type="InterPro" id="IPR000160">
    <property type="entry name" value="GGDEF_dom"/>
</dbReference>
<evidence type="ECO:0000256" key="1">
    <source>
        <dbReference type="ARBA" id="ARBA00012528"/>
    </source>
</evidence>
<keyword evidence="3" id="KW-0812">Transmembrane</keyword>
<dbReference type="PROSITE" id="PS50887">
    <property type="entry name" value="GGDEF"/>
    <property type="match status" value="1"/>
</dbReference>
<keyword evidence="6" id="KW-1185">Reference proteome</keyword>
<evidence type="ECO:0000313" key="6">
    <source>
        <dbReference type="Proteomes" id="UP000198704"/>
    </source>
</evidence>
<dbReference type="PANTHER" id="PTHR45138">
    <property type="entry name" value="REGULATORY COMPONENTS OF SENSORY TRANSDUCTION SYSTEM"/>
    <property type="match status" value="1"/>
</dbReference>
<dbReference type="Proteomes" id="UP000198704">
    <property type="component" value="Unassembled WGS sequence"/>
</dbReference>
<proteinExistence type="predicted"/>
<reference evidence="6" key="1">
    <citation type="submission" date="2016-10" db="EMBL/GenBank/DDBJ databases">
        <authorList>
            <person name="Varghese N."/>
            <person name="Submissions S."/>
        </authorList>
    </citation>
    <scope>NUCLEOTIDE SEQUENCE [LARGE SCALE GENOMIC DNA]</scope>
    <source>
        <strain evidence="6">BL47</strain>
    </source>
</reference>
<dbReference type="CDD" id="cd12914">
    <property type="entry name" value="PDC1_DGC_like"/>
    <property type="match status" value="1"/>
</dbReference>
<dbReference type="GO" id="GO:0043709">
    <property type="term" value="P:cell adhesion involved in single-species biofilm formation"/>
    <property type="evidence" value="ECO:0007669"/>
    <property type="project" value="TreeGrafter"/>
</dbReference>
<feature type="domain" description="GGDEF" evidence="4">
    <location>
        <begin position="350"/>
        <end position="486"/>
    </location>
</feature>
<feature type="transmembrane region" description="Helical" evidence="3">
    <location>
        <begin position="12"/>
        <end position="33"/>
    </location>
</feature>
<dbReference type="SUPFAM" id="SSF55073">
    <property type="entry name" value="Nucleotide cyclase"/>
    <property type="match status" value="1"/>
</dbReference>
<dbReference type="EMBL" id="FNHS01000010">
    <property type="protein sequence ID" value="SDN70891.1"/>
    <property type="molecule type" value="Genomic_DNA"/>
</dbReference>
<dbReference type="AlphaFoldDB" id="A0A1H0DLM4"/>
<evidence type="ECO:0000256" key="3">
    <source>
        <dbReference type="SAM" id="Phobius"/>
    </source>
</evidence>
<gene>
    <name evidence="5" type="ORF">SAMN05216360_110211</name>
</gene>
<dbReference type="Gene3D" id="3.30.450.20">
    <property type="entry name" value="PAS domain"/>
    <property type="match status" value="1"/>
</dbReference>
<evidence type="ECO:0000256" key="2">
    <source>
        <dbReference type="ARBA" id="ARBA00034247"/>
    </source>
</evidence>
<dbReference type="InterPro" id="IPR029787">
    <property type="entry name" value="Nucleotide_cyclase"/>
</dbReference>
<sequence>MTQSKILTQRLIIGGIIVIGFLWSYSAFVIVGMRDQAWSSARQSSSNLLQSVSRAIDRDIELYDLSLTAVIEGIRNPAVDSLDPQLRQLVLFDKSAQAPGYGSIFALNHNGDAFLDSGSVPPRKLNGSDRKYFNVHRTRDSGLFIGAPWMTRVSGRYMIPLSRRLEFADNTFGGVVVGAIEMAYFQKMFHRFNADPSIHVDIVFDEGDKVIWSQDEQKPFEPEYLDSIEKSQVGMTRDGSFISKGSVDVESRLNMFSQVGRWPITVNVSTEVKSINAKWNESAFTMGGIVCLLSLGAIALLVQLRRELLRRFLIEGQLKQLAITDPLTKVYNRRRFDEDIQSLHNNEDRNKSAILYLDADNFKSYNDTYGHPAGDVILKTIADTVTQLVDDTSGSIYRIGGEEFAVILNGFNLSNTMLKAEEIRRTVEAKAMDHAGGINNVVTVSIGVLHIGQYELASSEQWLSIADEALYRAKHMGRNRVGTPSISSFVNPQNLSDSDNERYKVAPVAVGH</sequence>
<dbReference type="SMART" id="SM00267">
    <property type="entry name" value="GGDEF"/>
    <property type="match status" value="1"/>
</dbReference>
<accession>A0A1H0DLM4</accession>
<keyword evidence="3" id="KW-1133">Transmembrane helix</keyword>
<protein>
    <recommendedName>
        <fullName evidence="1">diguanylate cyclase</fullName>
        <ecNumber evidence="1">2.7.7.65</ecNumber>
    </recommendedName>
</protein>